<proteinExistence type="predicted"/>
<protein>
    <submittedName>
        <fullName evidence="1">Glycine oxidase ThiO</fullName>
        <ecNumber evidence="1">1.4.3.19</ecNumber>
    </submittedName>
</protein>
<dbReference type="Proteomes" id="UP000255295">
    <property type="component" value="Unassembled WGS sequence"/>
</dbReference>
<dbReference type="RefSeq" id="WP_024361658.1">
    <property type="nucleotide sequence ID" value="NZ_CP053370.1"/>
</dbReference>
<dbReference type="Gene3D" id="3.50.50.60">
    <property type="entry name" value="FAD/NAD(P)-binding domain"/>
    <property type="match status" value="1"/>
</dbReference>
<accession>A0AAJ4ZVQ5</accession>
<dbReference type="AlphaFoldDB" id="A0AAJ4ZVQ5"/>
<evidence type="ECO:0000313" key="1">
    <source>
        <dbReference type="EMBL" id="SUV17256.1"/>
    </source>
</evidence>
<reference evidence="1 2" key="1">
    <citation type="submission" date="2018-06" db="EMBL/GenBank/DDBJ databases">
        <authorList>
            <consortium name="Pathogen Informatics"/>
            <person name="Doyle S."/>
        </authorList>
    </citation>
    <scope>NUCLEOTIDE SEQUENCE [LARGE SCALE GENOMIC DNA]</scope>
    <source>
        <strain evidence="1 2">NCTC10338</strain>
    </source>
</reference>
<gene>
    <name evidence="1" type="primary">thiO</name>
    <name evidence="1" type="ORF">NCTC10338_02349</name>
</gene>
<dbReference type="InterPro" id="IPR036188">
    <property type="entry name" value="FAD/NAD-bd_sf"/>
</dbReference>
<organism evidence="1 2">
    <name type="scientific">Lysinibacillus sphaericus</name>
    <name type="common">Bacillus sphaericus</name>
    <dbReference type="NCBI Taxonomy" id="1421"/>
    <lineage>
        <taxon>Bacteria</taxon>
        <taxon>Bacillati</taxon>
        <taxon>Bacillota</taxon>
        <taxon>Bacilli</taxon>
        <taxon>Bacillales</taxon>
        <taxon>Bacillaceae</taxon>
        <taxon>Lysinibacillus</taxon>
    </lineage>
</organism>
<comment type="caution">
    <text evidence="1">The sequence shown here is derived from an EMBL/GenBank/DDBJ whole genome shotgun (WGS) entry which is preliminary data.</text>
</comment>
<dbReference type="EC" id="1.4.3.19" evidence="1"/>
<sequence length="77" mass="8879">MSIVDILQKAFSIVSALQDASWDRTWAGLRNGGRRYMEVHSTIQGQFVSTGHYRYSILLSPFVGEYMSDLMVKHYVY</sequence>
<evidence type="ECO:0000313" key="2">
    <source>
        <dbReference type="Proteomes" id="UP000255295"/>
    </source>
</evidence>
<dbReference type="GO" id="GO:0043799">
    <property type="term" value="F:glycine oxidase activity"/>
    <property type="evidence" value="ECO:0007669"/>
    <property type="project" value="UniProtKB-EC"/>
</dbReference>
<dbReference type="Gene3D" id="3.30.9.10">
    <property type="entry name" value="D-Amino Acid Oxidase, subunit A, domain 2"/>
    <property type="match status" value="1"/>
</dbReference>
<dbReference type="EMBL" id="UFSZ01000001">
    <property type="protein sequence ID" value="SUV17256.1"/>
    <property type="molecule type" value="Genomic_DNA"/>
</dbReference>
<keyword evidence="1" id="KW-0560">Oxidoreductase</keyword>
<name>A0AAJ4ZVQ5_LYSSH</name>